<dbReference type="AlphaFoldDB" id="A0A6N9Z613"/>
<accession>A0A6N9Z613</accession>
<name>A0A6N9Z613_9BIFI</name>
<proteinExistence type="predicted"/>
<organism evidence="1 2">
    <name type="scientific">Bifidobacterium aerophilum</name>
    <dbReference type="NCBI Taxonomy" id="1798155"/>
    <lineage>
        <taxon>Bacteria</taxon>
        <taxon>Bacillati</taxon>
        <taxon>Actinomycetota</taxon>
        <taxon>Actinomycetes</taxon>
        <taxon>Bifidobacteriales</taxon>
        <taxon>Bifidobacteriaceae</taxon>
        <taxon>Bifidobacterium</taxon>
    </lineage>
</organism>
<sequence>MTAATMHGINDSRRHLDDIHLMTDRRRHSHDHARLRYHLLPDDEFDQSQVVDGVRVTPLDRTIFDCTRRLEFPDGLCVAESALRQSLISREHMTDRCRTLSGRFRRKALRAVTLAPGGTENGGEAYAYAVMVDEGFVPPSVQEEIINPFDLSRRDRVDFSWHTEDGRFIVAELDGRIKYTDPSMYKDGSLPKTIIEEKEREERIRLVADDMVRFSFAEAYRRHPLTAKLAKARVPRSDD</sequence>
<reference evidence="1 2" key="1">
    <citation type="submission" date="2019-10" db="EMBL/GenBank/DDBJ databases">
        <title>Bifidobacterium from non-human primates.</title>
        <authorList>
            <person name="Modesto M."/>
        </authorList>
    </citation>
    <scope>NUCLEOTIDE SEQUENCE [LARGE SCALE GENOMIC DNA]</scope>
    <source>
        <strain evidence="1 2">TRE17</strain>
    </source>
</reference>
<dbReference type="EMBL" id="WHZW01000019">
    <property type="protein sequence ID" value="NEG90159.1"/>
    <property type="molecule type" value="Genomic_DNA"/>
</dbReference>
<dbReference type="Proteomes" id="UP000469194">
    <property type="component" value="Unassembled WGS sequence"/>
</dbReference>
<gene>
    <name evidence="1" type="ORF">GFD25_09215</name>
</gene>
<protein>
    <recommendedName>
        <fullName evidence="3">CTP synthase</fullName>
    </recommendedName>
</protein>
<dbReference type="RefSeq" id="WP_163232130.1">
    <property type="nucleotide sequence ID" value="NZ_WHZW01000019.1"/>
</dbReference>
<keyword evidence="2" id="KW-1185">Reference proteome</keyword>
<comment type="caution">
    <text evidence="1">The sequence shown here is derived from an EMBL/GenBank/DDBJ whole genome shotgun (WGS) entry which is preliminary data.</text>
</comment>
<evidence type="ECO:0000313" key="2">
    <source>
        <dbReference type="Proteomes" id="UP000469194"/>
    </source>
</evidence>
<evidence type="ECO:0000313" key="1">
    <source>
        <dbReference type="EMBL" id="NEG90159.1"/>
    </source>
</evidence>
<evidence type="ECO:0008006" key="3">
    <source>
        <dbReference type="Google" id="ProtNLM"/>
    </source>
</evidence>